<evidence type="ECO:0000259" key="3">
    <source>
        <dbReference type="Pfam" id="PF00685"/>
    </source>
</evidence>
<keyword evidence="5" id="KW-1185">Reference proteome</keyword>
<dbReference type="EMBL" id="CAIIXF020000012">
    <property type="protein sequence ID" value="CAH1801166.1"/>
    <property type="molecule type" value="Genomic_DNA"/>
</dbReference>
<dbReference type="Proteomes" id="UP000749559">
    <property type="component" value="Unassembled WGS sequence"/>
</dbReference>
<dbReference type="InterPro" id="IPR027417">
    <property type="entry name" value="P-loop_NTPase"/>
</dbReference>
<evidence type="ECO:0000313" key="4">
    <source>
        <dbReference type="EMBL" id="CAH1801166.1"/>
    </source>
</evidence>
<dbReference type="AlphaFoldDB" id="A0A8S4Q6U6"/>
<gene>
    <name evidence="4" type="ORF">OFUS_LOCUS24981</name>
</gene>
<proteinExistence type="inferred from homology"/>
<accession>A0A8S4Q6U6</accession>
<dbReference type="Gene3D" id="3.40.50.300">
    <property type="entry name" value="P-loop containing nucleotide triphosphate hydrolases"/>
    <property type="match status" value="1"/>
</dbReference>
<sequence length="334" mass="38605">MTKPMKLWDCFKAEFKAEEKFRIVNGMSFSPEATHIEAVKSMNAYDKMRDDDVIVSSYPRSGTHWSIALVDLVMHGGDIETVKDRHIHERSIWMDIPMPNITGKAEMSIDSIKKQENPMVAAESTPSPRLFSTHLTYDFMPESVKQGKCKVVIILRNPKSVVVSHHFLNDIPEYYDVAPTIDQTIDAMLTDAQDQMIYGSWFNHVSRWWLNKDKLKGNIHFVFYEDMKKNMGEVIKGLAKFLNKSIPDENIEKMAEHLQFDQMLKNPKTGKAFENIKIDAESLDLMETDAFKDLHMRKGVIDDWKTKLTMAQSERIDAFLGSRLDKIGLKFQYE</sequence>
<dbReference type="PANTHER" id="PTHR11783">
    <property type="entry name" value="SULFOTRANSFERASE SULT"/>
    <property type="match status" value="1"/>
</dbReference>
<keyword evidence="2" id="KW-0808">Transferase</keyword>
<evidence type="ECO:0000256" key="1">
    <source>
        <dbReference type="ARBA" id="ARBA00005771"/>
    </source>
</evidence>
<feature type="domain" description="Sulfotransferase" evidence="3">
    <location>
        <begin position="50"/>
        <end position="327"/>
    </location>
</feature>
<dbReference type="SUPFAM" id="SSF52540">
    <property type="entry name" value="P-loop containing nucleoside triphosphate hydrolases"/>
    <property type="match status" value="1"/>
</dbReference>
<evidence type="ECO:0000313" key="5">
    <source>
        <dbReference type="Proteomes" id="UP000749559"/>
    </source>
</evidence>
<reference evidence="4" key="1">
    <citation type="submission" date="2022-03" db="EMBL/GenBank/DDBJ databases">
        <authorList>
            <person name="Martin C."/>
        </authorList>
    </citation>
    <scope>NUCLEOTIDE SEQUENCE</scope>
</reference>
<protein>
    <recommendedName>
        <fullName evidence="3">Sulfotransferase domain-containing protein</fullName>
    </recommendedName>
</protein>
<name>A0A8S4Q6U6_OWEFU</name>
<dbReference type="GO" id="GO:0008146">
    <property type="term" value="F:sulfotransferase activity"/>
    <property type="evidence" value="ECO:0007669"/>
    <property type="project" value="InterPro"/>
</dbReference>
<dbReference type="InterPro" id="IPR000863">
    <property type="entry name" value="Sulfotransferase_dom"/>
</dbReference>
<comment type="caution">
    <text evidence="4">The sequence shown here is derived from an EMBL/GenBank/DDBJ whole genome shotgun (WGS) entry which is preliminary data.</text>
</comment>
<comment type="similarity">
    <text evidence="1">Belongs to the sulfotransferase 1 family.</text>
</comment>
<organism evidence="4 5">
    <name type="scientific">Owenia fusiformis</name>
    <name type="common">Polychaete worm</name>
    <dbReference type="NCBI Taxonomy" id="6347"/>
    <lineage>
        <taxon>Eukaryota</taxon>
        <taxon>Metazoa</taxon>
        <taxon>Spiralia</taxon>
        <taxon>Lophotrochozoa</taxon>
        <taxon>Annelida</taxon>
        <taxon>Polychaeta</taxon>
        <taxon>Sedentaria</taxon>
        <taxon>Canalipalpata</taxon>
        <taxon>Sabellida</taxon>
        <taxon>Oweniida</taxon>
        <taxon>Oweniidae</taxon>
        <taxon>Owenia</taxon>
    </lineage>
</organism>
<dbReference type="Pfam" id="PF00685">
    <property type="entry name" value="Sulfotransfer_1"/>
    <property type="match status" value="1"/>
</dbReference>
<dbReference type="OrthoDB" id="205623at2759"/>
<evidence type="ECO:0000256" key="2">
    <source>
        <dbReference type="ARBA" id="ARBA00022679"/>
    </source>
</evidence>